<feature type="compositionally biased region" description="Basic and acidic residues" evidence="5">
    <location>
        <begin position="228"/>
        <end position="243"/>
    </location>
</feature>
<evidence type="ECO:0000259" key="8">
    <source>
        <dbReference type="Pfam" id="PF25766"/>
    </source>
</evidence>
<evidence type="ECO:0000256" key="5">
    <source>
        <dbReference type="SAM" id="MobiDB-lite"/>
    </source>
</evidence>
<dbReference type="InterPro" id="IPR057989">
    <property type="entry name" value="TPR_RPAP1/MINIYO-like"/>
</dbReference>
<accession>A0A9N8WC64</accession>
<dbReference type="InterPro" id="IPR013929">
    <property type="entry name" value="RPAP1_C"/>
</dbReference>
<evidence type="ECO:0000256" key="4">
    <source>
        <dbReference type="ARBA" id="ARBA00023242"/>
    </source>
</evidence>
<feature type="domain" description="RPAP1/MINIYO-like TPR repeats" evidence="8">
    <location>
        <begin position="1132"/>
        <end position="1405"/>
    </location>
</feature>
<evidence type="ECO:0000256" key="2">
    <source>
        <dbReference type="ARBA" id="ARBA00009953"/>
    </source>
</evidence>
<dbReference type="InterPro" id="IPR013930">
    <property type="entry name" value="RPAP1_N"/>
</dbReference>
<feature type="domain" description="RPAP1 C-terminal" evidence="6">
    <location>
        <begin position="334"/>
        <end position="399"/>
    </location>
</feature>
<feature type="region of interest" description="Disordered" evidence="5">
    <location>
        <begin position="90"/>
        <end position="163"/>
    </location>
</feature>
<dbReference type="Pfam" id="PF08621">
    <property type="entry name" value="RPAP1_N"/>
    <property type="match status" value="1"/>
</dbReference>
<evidence type="ECO:0000259" key="7">
    <source>
        <dbReference type="Pfam" id="PF08621"/>
    </source>
</evidence>
<dbReference type="Pfam" id="PF25766">
    <property type="entry name" value="TPR_RPAP1"/>
    <property type="match status" value="1"/>
</dbReference>
<comment type="similarity">
    <text evidence="2">Belongs to the RPAP1 family.</text>
</comment>
<proteinExistence type="inferred from homology"/>
<dbReference type="OrthoDB" id="348201at2759"/>
<dbReference type="Pfam" id="PF08620">
    <property type="entry name" value="RPAP1_C"/>
    <property type="match status" value="1"/>
</dbReference>
<name>A0A9N8WC64_9GLOM</name>
<feature type="domain" description="RPAP1 N-terminal" evidence="7">
    <location>
        <begin position="168"/>
        <end position="208"/>
    </location>
</feature>
<keyword evidence="3" id="KW-0804">Transcription</keyword>
<dbReference type="Proteomes" id="UP000789508">
    <property type="component" value="Unassembled WGS sequence"/>
</dbReference>
<feature type="region of interest" description="Disordered" evidence="5">
    <location>
        <begin position="206"/>
        <end position="254"/>
    </location>
</feature>
<dbReference type="PANTHER" id="PTHR21483:SF18">
    <property type="entry name" value="RNA POLYMERASE II-ASSOCIATED PROTEIN 1"/>
    <property type="match status" value="1"/>
</dbReference>
<keyword evidence="10" id="KW-1185">Reference proteome</keyword>
<dbReference type="InterPro" id="IPR039913">
    <property type="entry name" value="RPAP1/Rba50"/>
</dbReference>
<evidence type="ECO:0000256" key="3">
    <source>
        <dbReference type="ARBA" id="ARBA00023163"/>
    </source>
</evidence>
<evidence type="ECO:0000259" key="6">
    <source>
        <dbReference type="Pfam" id="PF08620"/>
    </source>
</evidence>
<feature type="compositionally biased region" description="Basic and acidic residues" evidence="5">
    <location>
        <begin position="210"/>
        <end position="219"/>
    </location>
</feature>
<gene>
    <name evidence="9" type="ORF">ALEPTO_LOCUS2645</name>
</gene>
<keyword evidence="4" id="KW-0539">Nucleus</keyword>
<feature type="compositionally biased region" description="Polar residues" evidence="5">
    <location>
        <begin position="100"/>
        <end position="112"/>
    </location>
</feature>
<comment type="caution">
    <text evidence="9">The sequence shown here is derived from an EMBL/GenBank/DDBJ whole genome shotgun (WGS) entry which is preliminary data.</text>
</comment>
<evidence type="ECO:0000256" key="1">
    <source>
        <dbReference type="ARBA" id="ARBA00004123"/>
    </source>
</evidence>
<organism evidence="9 10">
    <name type="scientific">Ambispora leptoticha</name>
    <dbReference type="NCBI Taxonomy" id="144679"/>
    <lineage>
        <taxon>Eukaryota</taxon>
        <taxon>Fungi</taxon>
        <taxon>Fungi incertae sedis</taxon>
        <taxon>Mucoromycota</taxon>
        <taxon>Glomeromycotina</taxon>
        <taxon>Glomeromycetes</taxon>
        <taxon>Archaeosporales</taxon>
        <taxon>Ambisporaceae</taxon>
        <taxon>Ambispora</taxon>
    </lineage>
</organism>
<dbReference type="PANTHER" id="PTHR21483">
    <property type="entry name" value="RNA POLYMERASE II-ASSOCIATED PROTEIN 1"/>
    <property type="match status" value="1"/>
</dbReference>
<evidence type="ECO:0000313" key="10">
    <source>
        <dbReference type="Proteomes" id="UP000789508"/>
    </source>
</evidence>
<feature type="compositionally biased region" description="Basic and acidic residues" evidence="5">
    <location>
        <begin position="125"/>
        <end position="163"/>
    </location>
</feature>
<sequence length="1505" mass="173101">MHPIRTLATKTTNDDLLKLQDEFLNTQPKPAATLIKKRQDQTSSPGESITTNQPNNAPTEQHVPAIKKVLDMHSYKTNTVNLVIEKETTGEPVIPPSLPKNLSFNNSNTSGFPQPVHRSQFFSRLRKDVDQQEKKSSSRELGKEPGNKSRLMDIDVDKEKDEELPYDEIHKENLARLATMSESEILEAQAYLRQSLEPAFIQKLVSKSSSSREKHKNNDDDNSNINSEKSDNETRVHFSDFSEKSTSQQPPSIKDIGIMNINKEENKDADDSHPLVMKKKYFPDISAEPEKLEWMGIVSTENKAQQQKSQSLSDIQSNVFRPYIAGPNDPLAASLRFDFNGNVLDKNADIAVHKGLHHHGDSPEQAGYTLSELLCLMRSNVKSQRIIPLNIVARIFRKIRSGRYENDDLGKGIAAWAIKLNTPIYLRSALDGTHESANVAAIDALASWIIGNKLEFEKEEEIYDSVLGLYRGYESICVHMSKKPKSKKRFGMKILVEKEDEDESEEDGENATIEQHARIAAKDLVAGFLSMDILYRFRYMLEIGSLPPASVEQILSILVKFARHSARSAAKIVECPQLYDIIHQKFISLPWPPVVAHPESNITSDVSTKTISNLQQSNYPSLTAVKLLRILCQSSKQTCQEFIKKQYIETLSRYVVIRPSSMSNKFYKELGYDLFLEILTIYQVIAGYGLYYEILLQDYVLFEYLMQMSYEIKMPWEWNIIHYPDDDQGRRNDSIDMRKKLELIIRFFRLLETWTRSLATLQKGTSNTEVTSCTTAKQNSFEVRPSEFIQDSLELLHKWKDEFSKIASSEHMIDENSEKYLEYEKAIVLISSASAYISSWCEYLSVYPVKDITEIVQIWKRLNLSNWHNSTLYEFLQERVQSFFNINDNKQSSVIVDNDGWQLPNLPGAYHPRTRKLLSAKIRISVIYDCLLSHVLLIHSITRLSRLNSSNNSNINNDQSIIQESLHVIGEVYQVVGILHENKVKSKLIKQRRKWLDFFDRWSVYLEHEWLHVMLFLLSDDATWTKSKRILITALFLVQQYMPGDENMALETLDILLDMLLNNSYNLLSSATSIVKTDEIKTSLWTFYQRRIISVNIARDLSLQTKGFFVDFSDKSSKLPLSPGWILAPIDELYSKRSNFVMDNDVRNKVVKSCLTFTLLMQLACHQLRASHSAQAASQQKPIDTFVMLDPATIVISLMKVFLLEGELYRDTEINCLMENLVEIHTLRKTLLNSSVNELLVTTFRKSTPLPPLENVGSHVLEIPFYQLFTDFCASYASESFGHKFFARLLMIPLARGLYSIDYQMLVWNDMFEILGTIGVQYDEIICLPPSFSLRTYNEAIDNDEIKRNICESFLTYFFPIEEKKAMLQLFIKALMSGRVNIKNTPFLYWIAVHHLSGFVFGSTEEDSNSNDEKQTIKNKLRIDLAKALVTDTTTKQSQIVHDWIGYTERNFLGSRRKDNFTMMTDDNSFYDNAGLSFIMMPNCFNLASVNERKRREKWIQECVK</sequence>
<dbReference type="EMBL" id="CAJVPS010000409">
    <property type="protein sequence ID" value="CAG8484160.1"/>
    <property type="molecule type" value="Genomic_DNA"/>
</dbReference>
<evidence type="ECO:0000313" key="9">
    <source>
        <dbReference type="EMBL" id="CAG8484160.1"/>
    </source>
</evidence>
<feature type="compositionally biased region" description="Polar residues" evidence="5">
    <location>
        <begin position="41"/>
        <end position="59"/>
    </location>
</feature>
<dbReference type="GO" id="GO:0006366">
    <property type="term" value="P:transcription by RNA polymerase II"/>
    <property type="evidence" value="ECO:0007669"/>
    <property type="project" value="InterPro"/>
</dbReference>
<feature type="region of interest" description="Disordered" evidence="5">
    <location>
        <begin position="28"/>
        <end position="59"/>
    </location>
</feature>
<comment type="subcellular location">
    <subcellularLocation>
        <location evidence="1">Nucleus</location>
    </subcellularLocation>
</comment>
<reference evidence="9" key="1">
    <citation type="submission" date="2021-06" db="EMBL/GenBank/DDBJ databases">
        <authorList>
            <person name="Kallberg Y."/>
            <person name="Tangrot J."/>
            <person name="Rosling A."/>
        </authorList>
    </citation>
    <scope>NUCLEOTIDE SEQUENCE</scope>
    <source>
        <strain evidence="9">FL130A</strain>
    </source>
</reference>
<protein>
    <submittedName>
        <fullName evidence="9">4297_t:CDS:1</fullName>
    </submittedName>
</protein>